<name>A0A9X2D141_9GAMM</name>
<feature type="chain" id="PRO_5040785907" description="Flagellar protein" evidence="8">
    <location>
        <begin position="19"/>
        <end position="133"/>
    </location>
</feature>
<accession>A0A9X2D141</accession>
<evidence type="ECO:0000256" key="6">
    <source>
        <dbReference type="ARBA" id="ARBA00037937"/>
    </source>
</evidence>
<protein>
    <recommendedName>
        <fullName evidence="7">Flagellar protein</fullName>
    </recommendedName>
</protein>
<comment type="caution">
    <text evidence="9">The sequence shown here is derived from an EMBL/GenBank/DDBJ whole genome shotgun (WGS) entry which is preliminary data.</text>
</comment>
<evidence type="ECO:0000256" key="2">
    <source>
        <dbReference type="ARBA" id="ARBA00022692"/>
    </source>
</evidence>
<keyword evidence="3 7" id="KW-1133">Transmembrane helix</keyword>
<evidence type="ECO:0000256" key="7">
    <source>
        <dbReference type="RuleBase" id="RU362064"/>
    </source>
</evidence>
<evidence type="ECO:0000256" key="5">
    <source>
        <dbReference type="ARBA" id="ARBA00023143"/>
    </source>
</evidence>
<dbReference type="AlphaFoldDB" id="A0A9X2D141"/>
<keyword evidence="9" id="KW-0969">Cilium</keyword>
<dbReference type="PANTHER" id="PTHR38766">
    <property type="entry name" value="FLAGELLAR PROTEIN FLIO"/>
    <property type="match status" value="1"/>
</dbReference>
<comment type="similarity">
    <text evidence="6 7">Belongs to the FliO/MopB family.</text>
</comment>
<comment type="subcellular location">
    <subcellularLocation>
        <location evidence="7">Cell membrane</location>
    </subcellularLocation>
    <subcellularLocation>
        <location evidence="7">Bacterial flagellum basal body</location>
    </subcellularLocation>
</comment>
<dbReference type="Proteomes" id="UP001139721">
    <property type="component" value="Unassembled WGS sequence"/>
</dbReference>
<dbReference type="InterPro" id="IPR022781">
    <property type="entry name" value="Flagellar_biosynth_FliO"/>
</dbReference>
<organism evidence="9 10">
    <name type="scientific">Legionella maioricensis</name>
    <dbReference type="NCBI Taxonomy" id="2896528"/>
    <lineage>
        <taxon>Bacteria</taxon>
        <taxon>Pseudomonadati</taxon>
        <taxon>Pseudomonadota</taxon>
        <taxon>Gammaproteobacteria</taxon>
        <taxon>Legionellales</taxon>
        <taxon>Legionellaceae</taxon>
        <taxon>Legionella</taxon>
    </lineage>
</organism>
<evidence type="ECO:0000256" key="1">
    <source>
        <dbReference type="ARBA" id="ARBA00022475"/>
    </source>
</evidence>
<keyword evidence="9" id="KW-0282">Flagellum</keyword>
<keyword evidence="10" id="KW-1185">Reference proteome</keyword>
<proteinExistence type="inferred from homology"/>
<keyword evidence="4 7" id="KW-0472">Membrane</keyword>
<dbReference type="RefSeq" id="WP_250421724.1">
    <property type="nucleotide sequence ID" value="NZ_JAJKBJ010000010.1"/>
</dbReference>
<evidence type="ECO:0000313" key="10">
    <source>
        <dbReference type="Proteomes" id="UP001139721"/>
    </source>
</evidence>
<dbReference type="PANTHER" id="PTHR38766:SF1">
    <property type="entry name" value="FLAGELLAR PROTEIN FLIO"/>
    <property type="match status" value="1"/>
</dbReference>
<gene>
    <name evidence="9" type="primary">fliO</name>
    <name evidence="9" type="ORF">LOX96_09810</name>
</gene>
<dbReference type="GO" id="GO:0005886">
    <property type="term" value="C:plasma membrane"/>
    <property type="evidence" value="ECO:0007669"/>
    <property type="project" value="UniProtKB-SubCell"/>
</dbReference>
<evidence type="ECO:0000256" key="8">
    <source>
        <dbReference type="SAM" id="SignalP"/>
    </source>
</evidence>
<dbReference type="EMBL" id="JAJKBJ010000010">
    <property type="protein sequence ID" value="MCL9684389.1"/>
    <property type="molecule type" value="Genomic_DNA"/>
</dbReference>
<keyword evidence="5 7" id="KW-0975">Bacterial flagellum</keyword>
<sequence>MRYLISLFFLLISTGAAALPAESSNLISHNELMRVIMGLLSVLLIIIFLSWIVKRLNLVKLSSSKGFQSIASMTLGPKEKMMLLKVGDRFLLMGVGASTVSLLYDFGEQLPPGFDSENKPAFAEFLKSAVGRK</sequence>
<dbReference type="GO" id="GO:0044781">
    <property type="term" value="P:bacterial-type flagellum organization"/>
    <property type="evidence" value="ECO:0007669"/>
    <property type="project" value="UniProtKB-UniRule"/>
</dbReference>
<dbReference type="InterPro" id="IPR052205">
    <property type="entry name" value="FliO/MopB"/>
</dbReference>
<evidence type="ECO:0000256" key="4">
    <source>
        <dbReference type="ARBA" id="ARBA00023136"/>
    </source>
</evidence>
<keyword evidence="1 7" id="KW-1003">Cell membrane</keyword>
<dbReference type="NCBIfam" id="TIGR03500">
    <property type="entry name" value="FliO_TIGR"/>
    <property type="match status" value="1"/>
</dbReference>
<feature type="transmembrane region" description="Helical" evidence="7">
    <location>
        <begin position="34"/>
        <end position="53"/>
    </location>
</feature>
<evidence type="ECO:0000256" key="3">
    <source>
        <dbReference type="ARBA" id="ARBA00022989"/>
    </source>
</evidence>
<evidence type="ECO:0000313" key="9">
    <source>
        <dbReference type="EMBL" id="MCL9684389.1"/>
    </source>
</evidence>
<dbReference type="Pfam" id="PF04347">
    <property type="entry name" value="FliO"/>
    <property type="match status" value="1"/>
</dbReference>
<reference evidence="9" key="1">
    <citation type="submission" date="2021-11" db="EMBL/GenBank/DDBJ databases">
        <title>Legionella maioricencis sp. nov., a new species isolated from hot water samples in Mallorca.</title>
        <authorList>
            <person name="Crespi S."/>
            <person name="Drasar V."/>
            <person name="Salva-Serra F."/>
            <person name="Jaen-Luchoro D."/>
            <person name="Pineiro-Iglesias B."/>
            <person name="Aliaga F."/>
            <person name="Fernandez-Juarez V."/>
            <person name="Coll G."/>
            <person name="Moore E.R.B."/>
            <person name="Bennasar-Figueras A."/>
        </authorList>
    </citation>
    <scope>NUCLEOTIDE SEQUENCE</scope>
    <source>
        <strain evidence="9">HCPI-6</strain>
    </source>
</reference>
<dbReference type="GO" id="GO:0009425">
    <property type="term" value="C:bacterial-type flagellum basal body"/>
    <property type="evidence" value="ECO:0007669"/>
    <property type="project" value="UniProtKB-SubCell"/>
</dbReference>
<keyword evidence="8" id="KW-0732">Signal</keyword>
<feature type="signal peptide" evidence="8">
    <location>
        <begin position="1"/>
        <end position="18"/>
    </location>
</feature>
<keyword evidence="9" id="KW-0966">Cell projection</keyword>
<keyword evidence="2 7" id="KW-0812">Transmembrane</keyword>